<evidence type="ECO:0000313" key="2">
    <source>
        <dbReference type="Proteomes" id="UP001152876"/>
    </source>
</evidence>
<dbReference type="OrthoDB" id="982633at2"/>
<dbReference type="EMBL" id="AOGK01000005">
    <property type="protein sequence ID" value="MDG5975145.1"/>
    <property type="molecule type" value="Genomic_DNA"/>
</dbReference>
<accession>A0A9X4NPB6</accession>
<organism evidence="1 2">
    <name type="scientific">Hydrogenophaga taeniospiralis CCUG 15921</name>
    <dbReference type="NCBI Taxonomy" id="1281780"/>
    <lineage>
        <taxon>Bacteria</taxon>
        <taxon>Pseudomonadati</taxon>
        <taxon>Pseudomonadota</taxon>
        <taxon>Betaproteobacteria</taxon>
        <taxon>Burkholderiales</taxon>
        <taxon>Comamonadaceae</taxon>
        <taxon>Hydrogenophaga</taxon>
    </lineage>
</organism>
<protein>
    <recommendedName>
        <fullName evidence="3">Nitrous oxide reductase accessory protein NosL</fullName>
    </recommendedName>
</protein>
<reference evidence="1" key="1">
    <citation type="submission" date="2013-01" db="EMBL/GenBank/DDBJ databases">
        <title>Genome draft of Hydrogenophaga taeniospiralis 2K1.</title>
        <authorList>
            <person name="Gomila M."/>
            <person name="Lalucat J."/>
        </authorList>
    </citation>
    <scope>NUCLEOTIDE SEQUENCE</scope>
    <source>
        <strain evidence="1">CCUG 15921</strain>
    </source>
</reference>
<gene>
    <name evidence="1" type="ORF">H010_07796</name>
</gene>
<evidence type="ECO:0000313" key="1">
    <source>
        <dbReference type="EMBL" id="MDG5975145.1"/>
    </source>
</evidence>
<dbReference type="Pfam" id="PF05573">
    <property type="entry name" value="NosL"/>
    <property type="match status" value="1"/>
</dbReference>
<dbReference type="PROSITE" id="PS51318">
    <property type="entry name" value="TAT"/>
    <property type="match status" value="1"/>
</dbReference>
<dbReference type="InterPro" id="IPR008719">
    <property type="entry name" value="N2O_reductase_NosL"/>
</dbReference>
<dbReference type="Proteomes" id="UP001152876">
    <property type="component" value="Unassembled WGS sequence"/>
</dbReference>
<dbReference type="RefSeq" id="WP_068167069.1">
    <property type="nucleotide sequence ID" value="NZ_AOGK01000005.1"/>
</dbReference>
<dbReference type="SUPFAM" id="SSF160387">
    <property type="entry name" value="NosL/MerB-like"/>
    <property type="match status" value="1"/>
</dbReference>
<evidence type="ECO:0008006" key="3">
    <source>
        <dbReference type="Google" id="ProtNLM"/>
    </source>
</evidence>
<dbReference type="InterPro" id="IPR006311">
    <property type="entry name" value="TAT_signal"/>
</dbReference>
<dbReference type="PANTHER" id="PTHR41247">
    <property type="entry name" value="HTH-TYPE TRANSCRIPTIONAL REPRESSOR YCNK"/>
    <property type="match status" value="1"/>
</dbReference>
<keyword evidence="2" id="KW-1185">Reference proteome</keyword>
<dbReference type="PANTHER" id="PTHR41247:SF1">
    <property type="entry name" value="HTH-TYPE TRANSCRIPTIONAL REPRESSOR YCNK"/>
    <property type="match status" value="1"/>
</dbReference>
<dbReference type="Gene3D" id="3.30.70.2050">
    <property type="match status" value="1"/>
</dbReference>
<proteinExistence type="predicted"/>
<comment type="caution">
    <text evidence="1">The sequence shown here is derived from an EMBL/GenBank/DDBJ whole genome shotgun (WGS) entry which is preliminary data.</text>
</comment>
<dbReference type="AlphaFoldDB" id="A0A9X4NPB6"/>
<sequence length="203" mass="21793">MPSRRTVIGLSLLGGAAVFAGLGYRSVRGATASAPADAALPDDVCLTAPTFSYDPASGLPLRAAREVPPEARCPVCGMFPARQRRWAAQVIFDNGDVQYLDSPLSLFLYLQRVPRYTAGQSAARILASYVTDLDTGAWTPAEQAWYVHGSRQMGPMRSGNLPAFATLDQARAFAAREGGEWLTAAHLRQGLPASLQRLAPHTH</sequence>
<name>A0A9X4NPB6_9BURK</name>